<dbReference type="InterPro" id="IPR006976">
    <property type="entry name" value="VanZ-like"/>
</dbReference>
<keyword evidence="4" id="KW-1185">Reference proteome</keyword>
<dbReference type="EMBL" id="CP072648">
    <property type="protein sequence ID" value="QUW02832.1"/>
    <property type="molecule type" value="Genomic_DNA"/>
</dbReference>
<dbReference type="NCBIfam" id="NF037970">
    <property type="entry name" value="vanZ_1"/>
    <property type="match status" value="1"/>
</dbReference>
<organism evidence="3 4">
    <name type="scientific">Chloracidobacterium validum</name>
    <dbReference type="NCBI Taxonomy" id="2821543"/>
    <lineage>
        <taxon>Bacteria</taxon>
        <taxon>Pseudomonadati</taxon>
        <taxon>Acidobacteriota</taxon>
        <taxon>Terriglobia</taxon>
        <taxon>Terriglobales</taxon>
        <taxon>Acidobacteriaceae</taxon>
        <taxon>Chloracidobacterium</taxon>
    </lineage>
</organism>
<protein>
    <submittedName>
        <fullName evidence="3">VanZ family protein</fullName>
    </submittedName>
</protein>
<keyword evidence="1" id="KW-0472">Membrane</keyword>
<evidence type="ECO:0000259" key="2">
    <source>
        <dbReference type="Pfam" id="PF04892"/>
    </source>
</evidence>
<feature type="transmembrane region" description="Helical" evidence="1">
    <location>
        <begin position="6"/>
        <end position="24"/>
    </location>
</feature>
<gene>
    <name evidence="3" type="ORF">J8C06_10935</name>
</gene>
<evidence type="ECO:0000313" key="3">
    <source>
        <dbReference type="EMBL" id="QUW02832.1"/>
    </source>
</evidence>
<dbReference type="Pfam" id="PF04892">
    <property type="entry name" value="VanZ"/>
    <property type="match status" value="1"/>
</dbReference>
<evidence type="ECO:0000313" key="4">
    <source>
        <dbReference type="Proteomes" id="UP000676506"/>
    </source>
</evidence>
<dbReference type="RefSeq" id="WP_211428723.1">
    <property type="nucleotide sequence ID" value="NZ_CP072648.1"/>
</dbReference>
<feature type="transmembrane region" description="Helical" evidence="1">
    <location>
        <begin position="126"/>
        <end position="144"/>
    </location>
</feature>
<proteinExistence type="predicted"/>
<sequence>MTDSHYRWWWLLLPLGWMAAIFVFSSDWFAWRNTAPLARGWLAWWMPNLDQTTVETFHLVIRKLGHVTEYALLALLWHVALRRVSRWTPWQASLGAVGISIGYAGFDEWRQTFTAERSGSLTDVGLDSLGVLLAAAGIAALYLARALRDRMARSARAYHRRRRHRPRYSYAARSE</sequence>
<reference evidence="3 4" key="1">
    <citation type="submission" date="2021-03" db="EMBL/GenBank/DDBJ databases">
        <title>Genomic and phenotypic characterization of Chloracidobacterium isolates provides evidence for multiple species.</title>
        <authorList>
            <person name="Saini M.K."/>
            <person name="Costas A.M.G."/>
            <person name="Tank M."/>
            <person name="Bryant D.A."/>
        </authorList>
    </citation>
    <scope>NUCLEOTIDE SEQUENCE [LARGE SCALE GENOMIC DNA]</scope>
    <source>
        <strain evidence="3 4">BV2-C</strain>
    </source>
</reference>
<name>A0ABX8B797_9BACT</name>
<evidence type="ECO:0000256" key="1">
    <source>
        <dbReference type="SAM" id="Phobius"/>
    </source>
</evidence>
<feature type="domain" description="VanZ-like" evidence="2">
    <location>
        <begin position="13"/>
        <end position="137"/>
    </location>
</feature>
<keyword evidence="1" id="KW-0812">Transmembrane</keyword>
<dbReference type="Proteomes" id="UP000676506">
    <property type="component" value="Chromosome 1"/>
</dbReference>
<accession>A0ABX8B797</accession>
<keyword evidence="1" id="KW-1133">Transmembrane helix</keyword>